<sequence length="342" mass="37835">MSNSDSMSDSDAPPELKPARYGPSFPVQEYSKKEDFEFRMKIKLRPACWTPRERDLDDLNAPTTPEASFNVDPLAGGTPALSVVVTPAASSVIPFGPSNSVLPLYALPAPRVLSFNQHLASQSNAAAGPSQPSNPTPPGQWDMITDDGYVQISPDRRVHSTSLSKPSKPTPDQWDMITDDGYVQKSPEKRTDSNSSSISTGAVSLPFARPPSDPLTVHPADFRDRDPAVIRCILDIAFDSNPIPLGSNGRVTTSLDTCFKFLRSERFVRKKPLSMAIQTQRMQVQCTECPISDFIGTFTVGTARALCGFWLAKESRRRSPKIKLNSDTYWVYRCFHAHDFYD</sequence>
<keyword evidence="3" id="KW-1185">Reference proteome</keyword>
<gene>
    <name evidence="2" type="ORF">CYLTODRAFT_458257</name>
</gene>
<feature type="region of interest" description="Disordered" evidence="1">
    <location>
        <begin position="123"/>
        <end position="212"/>
    </location>
</feature>
<accession>A0A0D7AZ94</accession>
<reference evidence="2 3" key="1">
    <citation type="journal article" date="2015" name="Fungal Genet. Biol.">
        <title>Evolution of novel wood decay mechanisms in Agaricales revealed by the genome sequences of Fistulina hepatica and Cylindrobasidium torrendii.</title>
        <authorList>
            <person name="Floudas D."/>
            <person name="Held B.W."/>
            <person name="Riley R."/>
            <person name="Nagy L.G."/>
            <person name="Koehler G."/>
            <person name="Ransdell A.S."/>
            <person name="Younus H."/>
            <person name="Chow J."/>
            <person name="Chiniquy J."/>
            <person name="Lipzen A."/>
            <person name="Tritt A."/>
            <person name="Sun H."/>
            <person name="Haridas S."/>
            <person name="LaButti K."/>
            <person name="Ohm R.A."/>
            <person name="Kues U."/>
            <person name="Blanchette R.A."/>
            <person name="Grigoriev I.V."/>
            <person name="Minto R.E."/>
            <person name="Hibbett D.S."/>
        </authorList>
    </citation>
    <scope>NUCLEOTIDE SEQUENCE [LARGE SCALE GENOMIC DNA]</scope>
    <source>
        <strain evidence="2 3">FP15055 ss-10</strain>
    </source>
</reference>
<proteinExistence type="predicted"/>
<feature type="region of interest" description="Disordered" evidence="1">
    <location>
        <begin position="1"/>
        <end position="26"/>
    </location>
</feature>
<evidence type="ECO:0000256" key="1">
    <source>
        <dbReference type="SAM" id="MobiDB-lite"/>
    </source>
</evidence>
<feature type="compositionally biased region" description="Low complexity" evidence="1">
    <location>
        <begin position="1"/>
        <end position="11"/>
    </location>
</feature>
<dbReference type="EMBL" id="KN880707">
    <property type="protein sequence ID" value="KIY63280.1"/>
    <property type="molecule type" value="Genomic_DNA"/>
</dbReference>
<feature type="compositionally biased region" description="Low complexity" evidence="1">
    <location>
        <begin position="160"/>
        <end position="171"/>
    </location>
</feature>
<dbReference type="Proteomes" id="UP000054007">
    <property type="component" value="Unassembled WGS sequence"/>
</dbReference>
<evidence type="ECO:0000313" key="2">
    <source>
        <dbReference type="EMBL" id="KIY63280.1"/>
    </source>
</evidence>
<protein>
    <submittedName>
        <fullName evidence="2">Uncharacterized protein</fullName>
    </submittedName>
</protein>
<organism evidence="2 3">
    <name type="scientific">Cylindrobasidium torrendii FP15055 ss-10</name>
    <dbReference type="NCBI Taxonomy" id="1314674"/>
    <lineage>
        <taxon>Eukaryota</taxon>
        <taxon>Fungi</taxon>
        <taxon>Dikarya</taxon>
        <taxon>Basidiomycota</taxon>
        <taxon>Agaricomycotina</taxon>
        <taxon>Agaricomycetes</taxon>
        <taxon>Agaricomycetidae</taxon>
        <taxon>Agaricales</taxon>
        <taxon>Marasmiineae</taxon>
        <taxon>Physalacriaceae</taxon>
        <taxon>Cylindrobasidium</taxon>
    </lineage>
</organism>
<feature type="compositionally biased region" description="Polar residues" evidence="1">
    <location>
        <begin position="193"/>
        <end position="202"/>
    </location>
</feature>
<dbReference type="AlphaFoldDB" id="A0A0D7AZ94"/>
<name>A0A0D7AZ94_9AGAR</name>
<evidence type="ECO:0000313" key="3">
    <source>
        <dbReference type="Proteomes" id="UP000054007"/>
    </source>
</evidence>